<proteinExistence type="predicted"/>
<organism evidence="1 2">
    <name type="scientific">Streptococcus pantholopis</name>
    <dbReference type="NCBI Taxonomy" id="1811193"/>
    <lineage>
        <taxon>Bacteria</taxon>
        <taxon>Bacillati</taxon>
        <taxon>Bacillota</taxon>
        <taxon>Bacilli</taxon>
        <taxon>Lactobacillales</taxon>
        <taxon>Streptococcaceae</taxon>
        <taxon>Streptococcus</taxon>
    </lineage>
</organism>
<name>A0A172Q972_9STRE</name>
<accession>A0A172Q972</accession>
<dbReference type="KEGG" id="spat:A0O21_08365"/>
<dbReference type="OrthoDB" id="2221483at2"/>
<dbReference type="RefSeq" id="WP_067064208.1">
    <property type="nucleotide sequence ID" value="NZ_CP014699.1"/>
</dbReference>
<gene>
    <name evidence="1" type="ORF">A0O21_08365</name>
</gene>
<reference evidence="2" key="2">
    <citation type="submission" date="2016-03" db="EMBL/GenBank/DDBJ databases">
        <title>Streptococcus antelopensis sp. nov., isolated from the feces of the Tibetan antelope (Pantholops hodgsonii) in Hoh Xil National Nature Reserve, Qinghai, China.</title>
        <authorList>
            <person name="Bai X."/>
        </authorList>
    </citation>
    <scope>NUCLEOTIDE SEQUENCE [LARGE SCALE GENOMIC DNA]</scope>
    <source>
        <strain evidence="2">TA 26</strain>
    </source>
</reference>
<evidence type="ECO:0000313" key="2">
    <source>
        <dbReference type="Proteomes" id="UP000077317"/>
    </source>
</evidence>
<dbReference type="AlphaFoldDB" id="A0A172Q972"/>
<sequence>MNYDERIAALEAFKTAVSSGSTTDNVSGTSSDVSGWEGDAKPKFDDYIEEVKSDSKSIAGKKASFLTDVDGQITAIQTQLETEVNLNKFVATSIYDSKDSSKNKSLRRAAVNNLSVDESVKKRLLKLI</sequence>
<dbReference type="EMBL" id="CP014699">
    <property type="protein sequence ID" value="AND80014.1"/>
    <property type="molecule type" value="Genomic_DNA"/>
</dbReference>
<dbReference type="STRING" id="1811193.A0O21_08365"/>
<protein>
    <submittedName>
        <fullName evidence="1">Uncharacterized protein</fullName>
    </submittedName>
</protein>
<reference evidence="1 2" key="1">
    <citation type="journal article" date="2016" name="Int. J. Syst. Evol. Microbiol.">
        <title>Streptococcuspantholopis sp. nov., isolated from faeces of the Tibetan antelope (Pantholops hodgsonii).</title>
        <authorList>
            <person name="Bai X."/>
            <person name="Xiong Y."/>
            <person name="Lu S."/>
            <person name="Jin D."/>
            <person name="Lai X."/>
            <person name="Yang J."/>
            <person name="Niu L."/>
            <person name="Hu S."/>
            <person name="Meng X."/>
            <person name="Pu J."/>
            <person name="Ye C."/>
            <person name="Xu J."/>
        </authorList>
    </citation>
    <scope>NUCLEOTIDE SEQUENCE [LARGE SCALE GENOMIC DNA]</scope>
    <source>
        <strain evidence="1 2">TA 26</strain>
    </source>
</reference>
<dbReference type="Proteomes" id="UP000077317">
    <property type="component" value="Chromosome"/>
</dbReference>
<keyword evidence="2" id="KW-1185">Reference proteome</keyword>
<evidence type="ECO:0000313" key="1">
    <source>
        <dbReference type="EMBL" id="AND80014.1"/>
    </source>
</evidence>